<evidence type="ECO:0000256" key="1">
    <source>
        <dbReference type="ARBA" id="ARBA00005298"/>
    </source>
</evidence>
<dbReference type="Pfam" id="PF00339">
    <property type="entry name" value="Arrestin_N"/>
    <property type="match status" value="1"/>
</dbReference>
<dbReference type="Proteomes" id="UP000799444">
    <property type="component" value="Unassembled WGS sequence"/>
</dbReference>
<feature type="domain" description="Arrestin-like N-terminal" evidence="3">
    <location>
        <begin position="24"/>
        <end position="116"/>
    </location>
</feature>
<evidence type="ECO:0000259" key="3">
    <source>
        <dbReference type="Pfam" id="PF00339"/>
    </source>
</evidence>
<dbReference type="GO" id="GO:0005737">
    <property type="term" value="C:cytoplasm"/>
    <property type="evidence" value="ECO:0007669"/>
    <property type="project" value="TreeGrafter"/>
</dbReference>
<comment type="subunit">
    <text evidence="2">Interacts with hulA.</text>
</comment>
<protein>
    <recommendedName>
        <fullName evidence="3">Arrestin-like N-terminal domain-containing protein</fullName>
    </recommendedName>
</protein>
<keyword evidence="5" id="KW-1185">Reference proteome</keyword>
<sequence length="423" mass="47893">MGLFSSHKKPPAPVPSMDVHLAASEDTMYHPDDNVSGHIALSTPFPLTPQAIEVSLWGQAKVWIRTNSSGSNNSTNYQHYRDDAPLFSVTFNMMPNPHELVPDQIYNFPFNFRVPRGTGFDRSDCYKNAHEQPYMVTPHDLPPTFFFGHSEDSPDHASIAYGVTARLICPGVGVGKEQEAVSSTKPILFQPLNPNALIPEVTVVRFPKNFTVQSSSLTGSEPSSIGFRKRIHDRFSSSTPKMDFELGIEVPDRLNASDEFSFRTSFAVLNKSDNVTYLPSVNFTISEIKLLDFTFFRAQRDWSASNTMSGWQHKNYRPGKEKLSLNWQQDIYREKKVLLNSIPASQLVELKEVPVLGEKDKKILEQEEKCEVWFKARVPGFTPPSFQSFAISRMYRVKIKLVVEIGEKKFPYEVESHVQHLGA</sequence>
<dbReference type="InterPro" id="IPR011021">
    <property type="entry name" value="Arrestin-like_N"/>
</dbReference>
<dbReference type="PANTHER" id="PTHR11188:SF17">
    <property type="entry name" value="FI21816P1"/>
    <property type="match status" value="1"/>
</dbReference>
<proteinExistence type="inferred from homology"/>
<name>A0A9P4V848_9PLEO</name>
<dbReference type="InterPro" id="IPR014752">
    <property type="entry name" value="Arrestin-like_C"/>
</dbReference>
<comment type="caution">
    <text evidence="4">The sequence shown here is derived from an EMBL/GenBank/DDBJ whole genome shotgun (WGS) entry which is preliminary data.</text>
</comment>
<dbReference type="InterPro" id="IPR050357">
    <property type="entry name" value="Arrestin_domain-protein"/>
</dbReference>
<comment type="similarity">
    <text evidence="1">Belongs to the arrestin family.</text>
</comment>
<evidence type="ECO:0000256" key="2">
    <source>
        <dbReference type="ARBA" id="ARBA00038766"/>
    </source>
</evidence>
<dbReference type="GO" id="GO:0015031">
    <property type="term" value="P:protein transport"/>
    <property type="evidence" value="ECO:0007669"/>
    <property type="project" value="TreeGrafter"/>
</dbReference>
<dbReference type="AlphaFoldDB" id="A0A9P4V848"/>
<evidence type="ECO:0000313" key="5">
    <source>
        <dbReference type="Proteomes" id="UP000799444"/>
    </source>
</evidence>
<dbReference type="EMBL" id="ML996101">
    <property type="protein sequence ID" value="KAF2740236.1"/>
    <property type="molecule type" value="Genomic_DNA"/>
</dbReference>
<accession>A0A9P4V848</accession>
<evidence type="ECO:0000313" key="4">
    <source>
        <dbReference type="EMBL" id="KAF2740236.1"/>
    </source>
</evidence>
<reference evidence="4" key="1">
    <citation type="journal article" date="2020" name="Stud. Mycol.">
        <title>101 Dothideomycetes genomes: a test case for predicting lifestyles and emergence of pathogens.</title>
        <authorList>
            <person name="Haridas S."/>
            <person name="Albert R."/>
            <person name="Binder M."/>
            <person name="Bloem J."/>
            <person name="Labutti K."/>
            <person name="Salamov A."/>
            <person name="Andreopoulos B."/>
            <person name="Baker S."/>
            <person name="Barry K."/>
            <person name="Bills G."/>
            <person name="Bluhm B."/>
            <person name="Cannon C."/>
            <person name="Castanera R."/>
            <person name="Culley D."/>
            <person name="Daum C."/>
            <person name="Ezra D."/>
            <person name="Gonzalez J."/>
            <person name="Henrissat B."/>
            <person name="Kuo A."/>
            <person name="Liang C."/>
            <person name="Lipzen A."/>
            <person name="Lutzoni F."/>
            <person name="Magnuson J."/>
            <person name="Mondo S."/>
            <person name="Nolan M."/>
            <person name="Ohm R."/>
            <person name="Pangilinan J."/>
            <person name="Park H.-J."/>
            <person name="Ramirez L."/>
            <person name="Alfaro M."/>
            <person name="Sun H."/>
            <person name="Tritt A."/>
            <person name="Yoshinaga Y."/>
            <person name="Zwiers L.-H."/>
            <person name="Turgeon B."/>
            <person name="Goodwin S."/>
            <person name="Spatafora J."/>
            <person name="Crous P."/>
            <person name="Grigoriev I."/>
        </authorList>
    </citation>
    <scope>NUCLEOTIDE SEQUENCE</scope>
    <source>
        <strain evidence="4">CBS 125425</strain>
    </source>
</reference>
<dbReference type="PANTHER" id="PTHR11188">
    <property type="entry name" value="ARRESTIN DOMAIN CONTAINING PROTEIN"/>
    <property type="match status" value="1"/>
</dbReference>
<dbReference type="Gene3D" id="2.60.40.640">
    <property type="match status" value="1"/>
</dbReference>
<dbReference type="OrthoDB" id="3892815at2759"/>
<gene>
    <name evidence="4" type="ORF">EJ04DRAFT_508232</name>
</gene>
<organism evidence="4 5">
    <name type="scientific">Polyplosphaeria fusca</name>
    <dbReference type="NCBI Taxonomy" id="682080"/>
    <lineage>
        <taxon>Eukaryota</taxon>
        <taxon>Fungi</taxon>
        <taxon>Dikarya</taxon>
        <taxon>Ascomycota</taxon>
        <taxon>Pezizomycotina</taxon>
        <taxon>Dothideomycetes</taxon>
        <taxon>Pleosporomycetidae</taxon>
        <taxon>Pleosporales</taxon>
        <taxon>Tetraplosphaeriaceae</taxon>
        <taxon>Polyplosphaeria</taxon>
    </lineage>
</organism>